<dbReference type="EMBL" id="ASPP01026695">
    <property type="protein sequence ID" value="ETO06901.1"/>
    <property type="molecule type" value="Genomic_DNA"/>
</dbReference>
<accession>X6M004</accession>
<dbReference type="AlphaFoldDB" id="X6M004"/>
<dbReference type="Gene3D" id="1.25.10.10">
    <property type="entry name" value="Leucine-rich Repeat Variant"/>
    <property type="match status" value="1"/>
</dbReference>
<dbReference type="GO" id="GO:0003723">
    <property type="term" value="F:RNA binding"/>
    <property type="evidence" value="ECO:0007669"/>
    <property type="project" value="InterPro"/>
</dbReference>
<organism evidence="3 4">
    <name type="scientific">Reticulomyxa filosa</name>
    <dbReference type="NCBI Taxonomy" id="46433"/>
    <lineage>
        <taxon>Eukaryota</taxon>
        <taxon>Sar</taxon>
        <taxon>Rhizaria</taxon>
        <taxon>Retaria</taxon>
        <taxon>Foraminifera</taxon>
        <taxon>Monothalamids</taxon>
        <taxon>Reticulomyxidae</taxon>
        <taxon>Reticulomyxa</taxon>
    </lineage>
</organism>
<dbReference type="PROSITE" id="PS50302">
    <property type="entry name" value="PUM"/>
    <property type="match status" value="1"/>
</dbReference>
<gene>
    <name evidence="3" type="ORF">RFI_30491</name>
</gene>
<dbReference type="Proteomes" id="UP000023152">
    <property type="component" value="Unassembled WGS sequence"/>
</dbReference>
<dbReference type="InterPro" id="IPR016024">
    <property type="entry name" value="ARM-type_fold"/>
</dbReference>
<keyword evidence="4" id="KW-1185">Reference proteome</keyword>
<proteinExistence type="predicted"/>
<sequence>MFENVRHNLATKPDEMSMNNYSCRVVQLVLRYDNPEYLDIKQLILSQIDATEQVLDKFIQHPSDNQCICTYIAYQHQMLDALLYGYNKPALVADLVRNEYGNYVIQTIAEVSMCKEYKKYLYDLIDQIQTNVHRTDLIIFKNYKIYKYFLK</sequence>
<dbReference type="Pfam" id="PF00806">
    <property type="entry name" value="PUF"/>
    <property type="match status" value="2"/>
</dbReference>
<evidence type="ECO:0008006" key="5">
    <source>
        <dbReference type="Google" id="ProtNLM"/>
    </source>
</evidence>
<evidence type="ECO:0000313" key="3">
    <source>
        <dbReference type="EMBL" id="ETO06901.1"/>
    </source>
</evidence>
<evidence type="ECO:0000313" key="4">
    <source>
        <dbReference type="Proteomes" id="UP000023152"/>
    </source>
</evidence>
<keyword evidence="1" id="KW-0677">Repeat</keyword>
<comment type="caution">
    <text evidence="3">The sequence shown here is derived from an EMBL/GenBank/DDBJ whole genome shotgun (WGS) entry which is preliminary data.</text>
</comment>
<evidence type="ECO:0000256" key="2">
    <source>
        <dbReference type="PROSITE-ProRule" id="PRU00317"/>
    </source>
</evidence>
<name>X6M004_RETFI</name>
<reference evidence="3 4" key="1">
    <citation type="journal article" date="2013" name="Curr. Biol.">
        <title>The Genome of the Foraminiferan Reticulomyxa filosa.</title>
        <authorList>
            <person name="Glockner G."/>
            <person name="Hulsmann N."/>
            <person name="Schleicher M."/>
            <person name="Noegel A.A."/>
            <person name="Eichinger L."/>
            <person name="Gallinger C."/>
            <person name="Pawlowski J."/>
            <person name="Sierra R."/>
            <person name="Euteneuer U."/>
            <person name="Pillet L."/>
            <person name="Moustafa A."/>
            <person name="Platzer M."/>
            <person name="Groth M."/>
            <person name="Szafranski K."/>
            <person name="Schliwa M."/>
        </authorList>
    </citation>
    <scope>NUCLEOTIDE SEQUENCE [LARGE SCALE GENOMIC DNA]</scope>
</reference>
<dbReference type="InterPro" id="IPR011989">
    <property type="entry name" value="ARM-like"/>
</dbReference>
<dbReference type="InterPro" id="IPR001313">
    <property type="entry name" value="Pumilio_RNA-bd_rpt"/>
</dbReference>
<evidence type="ECO:0000256" key="1">
    <source>
        <dbReference type="ARBA" id="ARBA00022737"/>
    </source>
</evidence>
<protein>
    <recommendedName>
        <fullName evidence="5">PUM-HD domain-containing protein</fullName>
    </recommendedName>
</protein>
<dbReference type="SUPFAM" id="SSF48371">
    <property type="entry name" value="ARM repeat"/>
    <property type="match status" value="1"/>
</dbReference>
<feature type="repeat" description="Pumilio" evidence="2">
    <location>
        <begin position="81"/>
        <end position="123"/>
    </location>
</feature>